<accession>A0A0A8ZXW3</accession>
<organism evidence="1">
    <name type="scientific">Arundo donax</name>
    <name type="common">Giant reed</name>
    <name type="synonym">Donax arundinaceus</name>
    <dbReference type="NCBI Taxonomy" id="35708"/>
    <lineage>
        <taxon>Eukaryota</taxon>
        <taxon>Viridiplantae</taxon>
        <taxon>Streptophyta</taxon>
        <taxon>Embryophyta</taxon>
        <taxon>Tracheophyta</taxon>
        <taxon>Spermatophyta</taxon>
        <taxon>Magnoliopsida</taxon>
        <taxon>Liliopsida</taxon>
        <taxon>Poales</taxon>
        <taxon>Poaceae</taxon>
        <taxon>PACMAD clade</taxon>
        <taxon>Arundinoideae</taxon>
        <taxon>Arundineae</taxon>
        <taxon>Arundo</taxon>
    </lineage>
</organism>
<protein>
    <submittedName>
        <fullName evidence="1">Uncharacterized protein</fullName>
    </submittedName>
</protein>
<dbReference type="EMBL" id="GBRH01255317">
    <property type="protein sequence ID" value="JAD42578.1"/>
    <property type="molecule type" value="Transcribed_RNA"/>
</dbReference>
<reference evidence="1" key="1">
    <citation type="submission" date="2014-09" db="EMBL/GenBank/DDBJ databases">
        <authorList>
            <person name="Magalhaes I.L.F."/>
            <person name="Oliveira U."/>
            <person name="Santos F.R."/>
            <person name="Vidigal T.H.D.A."/>
            <person name="Brescovit A.D."/>
            <person name="Santos A.J."/>
        </authorList>
    </citation>
    <scope>NUCLEOTIDE SEQUENCE</scope>
    <source>
        <tissue evidence="1">Shoot tissue taken approximately 20 cm above the soil surface</tissue>
    </source>
</reference>
<name>A0A0A8ZXW3_ARUDO</name>
<reference evidence="1" key="2">
    <citation type="journal article" date="2015" name="Data Brief">
        <title>Shoot transcriptome of the giant reed, Arundo donax.</title>
        <authorList>
            <person name="Barrero R.A."/>
            <person name="Guerrero F.D."/>
            <person name="Moolhuijzen P."/>
            <person name="Goolsby J.A."/>
            <person name="Tidwell J."/>
            <person name="Bellgard S.E."/>
            <person name="Bellgard M.I."/>
        </authorList>
    </citation>
    <scope>NUCLEOTIDE SEQUENCE</scope>
    <source>
        <tissue evidence="1">Shoot tissue taken approximately 20 cm above the soil surface</tissue>
    </source>
</reference>
<dbReference type="AlphaFoldDB" id="A0A0A8ZXW3"/>
<sequence length="45" mass="5053">MHKWKLLAKGEERKMVDQMITKILAKLAFDAQDIPSGVLTSLVPT</sequence>
<evidence type="ECO:0000313" key="1">
    <source>
        <dbReference type="EMBL" id="JAD42578.1"/>
    </source>
</evidence>
<proteinExistence type="predicted"/>